<name>A0AAV7EYT1_ARIFI</name>
<dbReference type="PANTHER" id="PTHR13271:SF134">
    <property type="entry name" value="OS01G0976450 PROTEIN"/>
    <property type="match status" value="1"/>
</dbReference>
<evidence type="ECO:0000313" key="6">
    <source>
        <dbReference type="EMBL" id="KAG9453734.1"/>
    </source>
</evidence>
<dbReference type="GO" id="GO:0032259">
    <property type="term" value="P:methylation"/>
    <property type="evidence" value="ECO:0007669"/>
    <property type="project" value="UniProtKB-KW"/>
</dbReference>
<evidence type="ECO:0000256" key="1">
    <source>
        <dbReference type="ARBA" id="ARBA00022603"/>
    </source>
</evidence>
<dbReference type="PANTHER" id="PTHR13271">
    <property type="entry name" value="UNCHARACTERIZED PUTATIVE METHYLTRANSFERASE"/>
    <property type="match status" value="1"/>
</dbReference>
<dbReference type="Gene3D" id="3.90.1410.10">
    <property type="entry name" value="set domain protein methyltransferase, domain 1"/>
    <property type="match status" value="1"/>
</dbReference>
<feature type="domain" description="SET" evidence="5">
    <location>
        <begin position="56"/>
        <end position="269"/>
    </location>
</feature>
<keyword evidence="3" id="KW-0949">S-adenosyl-L-methionine</keyword>
<dbReference type="Pfam" id="PF00856">
    <property type="entry name" value="SET"/>
    <property type="match status" value="1"/>
</dbReference>
<dbReference type="InterPro" id="IPR050600">
    <property type="entry name" value="SETD3_SETD6_MTase"/>
</dbReference>
<keyword evidence="2" id="KW-0808">Transferase</keyword>
<feature type="signal peptide" evidence="4">
    <location>
        <begin position="1"/>
        <end position="27"/>
    </location>
</feature>
<keyword evidence="1" id="KW-0489">Methyltransferase</keyword>
<evidence type="ECO:0000256" key="2">
    <source>
        <dbReference type="ARBA" id="ARBA00022679"/>
    </source>
</evidence>
<comment type="caution">
    <text evidence="6">The sequence shown here is derived from an EMBL/GenBank/DDBJ whole genome shotgun (WGS) entry which is preliminary data.</text>
</comment>
<dbReference type="Pfam" id="PF09273">
    <property type="entry name" value="Rubis-subs-bind"/>
    <property type="match status" value="1"/>
</dbReference>
<dbReference type="InterPro" id="IPR001214">
    <property type="entry name" value="SET_dom"/>
</dbReference>
<dbReference type="AlphaFoldDB" id="A0AAV7EYT1"/>
<keyword evidence="7" id="KW-1185">Reference proteome</keyword>
<dbReference type="GO" id="GO:0016279">
    <property type="term" value="F:protein-lysine N-methyltransferase activity"/>
    <property type="evidence" value="ECO:0007669"/>
    <property type="project" value="TreeGrafter"/>
</dbReference>
<evidence type="ECO:0000256" key="4">
    <source>
        <dbReference type="SAM" id="SignalP"/>
    </source>
</evidence>
<dbReference type="InterPro" id="IPR046341">
    <property type="entry name" value="SET_dom_sf"/>
</dbReference>
<reference evidence="6 7" key="1">
    <citation type="submission" date="2021-07" db="EMBL/GenBank/DDBJ databases">
        <title>The Aristolochia fimbriata genome: insights into angiosperm evolution, floral development and chemical biosynthesis.</title>
        <authorList>
            <person name="Jiao Y."/>
        </authorList>
    </citation>
    <scope>NUCLEOTIDE SEQUENCE [LARGE SCALE GENOMIC DNA]</scope>
    <source>
        <strain evidence="6">IBCAS-2021</strain>
        <tissue evidence="6">Leaf</tissue>
    </source>
</reference>
<dbReference type="EMBL" id="JAINDJ010000003">
    <property type="protein sequence ID" value="KAG9453734.1"/>
    <property type="molecule type" value="Genomic_DNA"/>
</dbReference>
<dbReference type="Gene3D" id="3.90.1420.10">
    <property type="entry name" value="Rubisco LSMT, substrate-binding domain"/>
    <property type="match status" value="1"/>
</dbReference>
<dbReference type="SUPFAM" id="SSF82199">
    <property type="entry name" value="SET domain"/>
    <property type="match status" value="1"/>
</dbReference>
<sequence>MIWLGNRIMNLCFHSPLLLRPLAVCRSAASAATVNKNFSRLNQESTEFLSWLQQKAGLEISSTLAVGNSVLGRSLFAIDIIKAGDCILRVPYGVQISPENIDPEIKMLVNDDLSNVAKLAAVLLAEQKIGQSSEWATYVNSLPQPGELNSTVFWSGDELEMIRQSHVYQETICHQANIENEYLKIRRVIELFPQRFSGVTLDDFMHAYALVASRAWGTSKGLSLIPFADFLNHDGLSDSVLLGDEDKEISEVIADRDYAVGEEVFIRYGKYSNATLMLDFGFALPHNIFDQVQIWMAVSEQDPLWEEKVELLHNHSMATSMTEKGGIKYHGTSFTIKEVRSARGTGKGLPQALRAIARVFSMTCHQELIDLATEAAQNDGRLARRPLRNKNREIEAHRILLSKFTNMVREHDASIELLRKVNTHSIRKQMARDLLTGELRVLKSASAWLMNYSTLSSSKDDQS</sequence>
<dbReference type="PROSITE" id="PS50280">
    <property type="entry name" value="SET"/>
    <property type="match status" value="1"/>
</dbReference>
<feature type="chain" id="PRO_5043316687" description="SET domain-containing protein" evidence="4">
    <location>
        <begin position="28"/>
        <end position="463"/>
    </location>
</feature>
<protein>
    <recommendedName>
        <fullName evidence="5">SET domain-containing protein</fullName>
    </recommendedName>
</protein>
<dbReference type="FunFam" id="3.90.1410.10:FF:000005">
    <property type="entry name" value="Ribulose-1,5 bisphosphate carboxylase/oxygenase large subunit N-methyltransferase, chloroplastic"/>
    <property type="match status" value="1"/>
</dbReference>
<dbReference type="InterPro" id="IPR036464">
    <property type="entry name" value="Rubisco_LSMT_subst-bd_sf"/>
</dbReference>
<organism evidence="6 7">
    <name type="scientific">Aristolochia fimbriata</name>
    <name type="common">White veined hardy Dutchman's pipe vine</name>
    <dbReference type="NCBI Taxonomy" id="158543"/>
    <lineage>
        <taxon>Eukaryota</taxon>
        <taxon>Viridiplantae</taxon>
        <taxon>Streptophyta</taxon>
        <taxon>Embryophyta</taxon>
        <taxon>Tracheophyta</taxon>
        <taxon>Spermatophyta</taxon>
        <taxon>Magnoliopsida</taxon>
        <taxon>Magnoliidae</taxon>
        <taxon>Piperales</taxon>
        <taxon>Aristolochiaceae</taxon>
        <taxon>Aristolochia</taxon>
    </lineage>
</organism>
<dbReference type="Proteomes" id="UP000825729">
    <property type="component" value="Unassembled WGS sequence"/>
</dbReference>
<dbReference type="InterPro" id="IPR015353">
    <property type="entry name" value="Rubisco_LSMT_subst-bd"/>
</dbReference>
<gene>
    <name evidence="6" type="ORF">H6P81_006638</name>
</gene>
<evidence type="ECO:0000313" key="7">
    <source>
        <dbReference type="Proteomes" id="UP000825729"/>
    </source>
</evidence>
<proteinExistence type="predicted"/>
<keyword evidence="4" id="KW-0732">Signal</keyword>
<evidence type="ECO:0000256" key="3">
    <source>
        <dbReference type="ARBA" id="ARBA00022691"/>
    </source>
</evidence>
<evidence type="ECO:0000259" key="5">
    <source>
        <dbReference type="PROSITE" id="PS50280"/>
    </source>
</evidence>
<accession>A0AAV7EYT1</accession>